<comment type="subcellular location">
    <subcellularLocation>
        <location evidence="1">Cytoplasm</location>
    </subcellularLocation>
</comment>
<feature type="compositionally biased region" description="Basic and acidic residues" evidence="5">
    <location>
        <begin position="1"/>
        <end position="23"/>
    </location>
</feature>
<dbReference type="GO" id="GO:0005868">
    <property type="term" value="C:cytoplasmic dynein complex"/>
    <property type="evidence" value="ECO:0007669"/>
    <property type="project" value="TreeGrafter"/>
</dbReference>
<dbReference type="InterPro" id="IPR036322">
    <property type="entry name" value="WD40_repeat_dom_sf"/>
</dbReference>
<dbReference type="SUPFAM" id="SSF50978">
    <property type="entry name" value="WD40 repeat-like"/>
    <property type="match status" value="1"/>
</dbReference>
<dbReference type="InterPro" id="IPR001680">
    <property type="entry name" value="WD40_rpt"/>
</dbReference>
<evidence type="ECO:0000313" key="6">
    <source>
        <dbReference type="EMBL" id="CAD9252046.1"/>
    </source>
</evidence>
<evidence type="ECO:0000256" key="5">
    <source>
        <dbReference type="SAM" id="MobiDB-lite"/>
    </source>
</evidence>
<feature type="region of interest" description="Disordered" evidence="5">
    <location>
        <begin position="1"/>
        <end position="114"/>
    </location>
</feature>
<dbReference type="GO" id="GO:0045503">
    <property type="term" value="F:dynein light chain binding"/>
    <property type="evidence" value="ECO:0007669"/>
    <property type="project" value="TreeGrafter"/>
</dbReference>
<accession>A0A7S1TZA0</accession>
<dbReference type="GO" id="GO:0010970">
    <property type="term" value="P:transport along microtubule"/>
    <property type="evidence" value="ECO:0007669"/>
    <property type="project" value="TreeGrafter"/>
</dbReference>
<feature type="compositionally biased region" description="Low complexity" evidence="5">
    <location>
        <begin position="74"/>
        <end position="114"/>
    </location>
</feature>
<dbReference type="EMBL" id="HBGJ01016209">
    <property type="protein sequence ID" value="CAD9252046.1"/>
    <property type="molecule type" value="Transcribed_RNA"/>
</dbReference>
<dbReference type="InterPro" id="IPR050687">
    <property type="entry name" value="Dynein_IC"/>
</dbReference>
<feature type="compositionally biased region" description="Low complexity" evidence="5">
    <location>
        <begin position="34"/>
        <end position="56"/>
    </location>
</feature>
<dbReference type="InterPro" id="IPR015943">
    <property type="entry name" value="WD40/YVTN_repeat-like_dom_sf"/>
</dbReference>
<sequence length="731" mass="75687">MDARKRRAAALEEKKKKIEEMRRRREQRKAGSGAATPEPAVETEAPAAPAAAAAAPAAPPAEDLDDYISSLLSQPPAGAAAAAPAATAAPAADGQAAPETKASEAAAAPARPRPVLSVVTNGEGLSVAPMESRITYSKEVQTEAAAVEAQASQTVAEEFPADAGAAAGAAAAAADNDADADAAEDDGVVETKVPELNLDRVAGSEAFGEFVEKMGRLMLHELDQAEAFDIIVKVDDAAVTADAGDAHAALSEVLLPESQARGRPVMDLQYHPTEGERLLLVGYGAQKAGERVEGNAQDWSSPGMVLVWTLTHGTRQALAFPCSSPVLCVRWIPGHAHLFVAATYAGLLYVFDTRRRGRHVACSSLITEEDAGGHAHPVFCLEAFGGTKASAAKVDECDAVLVSCDTTGKVCLWQCHSLAKGPRTWRSLKSSDAGVTRGEQSGLDGFVNATSMGCTLSGVASSGGIISPAEAILGGETDVEVLIGTEAGEFFRARVTVGGSHGARSGVEDAIGSADGEDEGHAHAGLVTSISLHPSRQGIAGDGGDGAAAERGGVTPVKMRRAESETDQVLLSDLVLTSSLDWTCKLWSPSGSLEDGVGHAVPLLELRSAAYEYMVDTKWSPDHPALFATANSVGQVDVWHLNRSMEEPVASVAVGPAAEGSSADAAAVSKLVWAPGGRRIAVGTLDGRVLVVHLDDELAHATGDEHRKLERALGARLGRLVRMTDPDDAAR</sequence>
<dbReference type="GO" id="GO:0045504">
    <property type="term" value="F:dynein heavy chain binding"/>
    <property type="evidence" value="ECO:0007669"/>
    <property type="project" value="TreeGrafter"/>
</dbReference>
<dbReference type="Gene3D" id="2.130.10.10">
    <property type="entry name" value="YVTN repeat-like/Quinoprotein amine dehydrogenase"/>
    <property type="match status" value="2"/>
</dbReference>
<gene>
    <name evidence="6" type="ORF">PPAR1163_LOCUS10409</name>
</gene>
<dbReference type="PANTHER" id="PTHR12442">
    <property type="entry name" value="DYNEIN INTERMEDIATE CHAIN"/>
    <property type="match status" value="1"/>
</dbReference>
<dbReference type="PANTHER" id="PTHR12442:SF22">
    <property type="entry name" value="CYTOPLASMIC DYNEIN 1 INTERMEDIATE CHAIN-RELATED"/>
    <property type="match status" value="1"/>
</dbReference>
<evidence type="ECO:0000256" key="1">
    <source>
        <dbReference type="ARBA" id="ARBA00004496"/>
    </source>
</evidence>
<keyword evidence="4" id="KW-0677">Repeat</keyword>
<keyword evidence="2" id="KW-0963">Cytoplasm</keyword>
<reference evidence="6" key="1">
    <citation type="submission" date="2021-01" db="EMBL/GenBank/DDBJ databases">
        <authorList>
            <person name="Corre E."/>
            <person name="Pelletier E."/>
            <person name="Niang G."/>
            <person name="Scheremetjew M."/>
            <person name="Finn R."/>
            <person name="Kale V."/>
            <person name="Holt S."/>
            <person name="Cochrane G."/>
            <person name="Meng A."/>
            <person name="Brown T."/>
            <person name="Cohen L."/>
        </authorList>
    </citation>
    <scope>NUCLEOTIDE SEQUENCE</scope>
    <source>
        <strain evidence="6">CCMP2877</strain>
    </source>
</reference>
<evidence type="ECO:0008006" key="7">
    <source>
        <dbReference type="Google" id="ProtNLM"/>
    </source>
</evidence>
<dbReference type="AlphaFoldDB" id="A0A7S1TZA0"/>
<keyword evidence="3" id="KW-0853">WD repeat</keyword>
<protein>
    <recommendedName>
        <fullName evidence="7">Dynein intermediate chain</fullName>
    </recommendedName>
</protein>
<evidence type="ECO:0000256" key="4">
    <source>
        <dbReference type="ARBA" id="ARBA00022737"/>
    </source>
</evidence>
<organism evidence="6">
    <name type="scientific">Phaeomonas parva</name>
    <dbReference type="NCBI Taxonomy" id="124430"/>
    <lineage>
        <taxon>Eukaryota</taxon>
        <taxon>Sar</taxon>
        <taxon>Stramenopiles</taxon>
        <taxon>Ochrophyta</taxon>
        <taxon>Pinguiophyceae</taxon>
        <taxon>Pinguiochrysidales</taxon>
        <taxon>Pinguiochrysidaceae</taxon>
        <taxon>Phaeomonas</taxon>
    </lineage>
</organism>
<dbReference type="GO" id="GO:0005737">
    <property type="term" value="C:cytoplasm"/>
    <property type="evidence" value="ECO:0007669"/>
    <property type="project" value="UniProtKB-SubCell"/>
</dbReference>
<name>A0A7S1TZA0_9STRA</name>
<proteinExistence type="predicted"/>
<evidence type="ECO:0000256" key="2">
    <source>
        <dbReference type="ARBA" id="ARBA00022490"/>
    </source>
</evidence>
<dbReference type="SMART" id="SM00320">
    <property type="entry name" value="WD40"/>
    <property type="match status" value="5"/>
</dbReference>
<evidence type="ECO:0000256" key="3">
    <source>
        <dbReference type="ARBA" id="ARBA00022574"/>
    </source>
</evidence>